<sequence>MSMFSVALIHEATQLWLSVTRNHHIKLCRRLKPPLIQLHTIQRFKLADAATAPWVSSNQLINIITLPVNNDSISIVF</sequence>
<reference evidence="1 2" key="1">
    <citation type="submission" date="2009-01" db="EMBL/GenBank/DDBJ databases">
        <authorList>
            <person name="Fulton L."/>
            <person name="Clifton S."/>
            <person name="Chinwalla A.T."/>
            <person name="Mitreva M."/>
            <person name="Sodergren E."/>
            <person name="Weinstock G."/>
            <person name="Clifton S."/>
            <person name="Dooling D.J."/>
            <person name="Fulton B."/>
            <person name="Minx P."/>
            <person name="Pepin K.H."/>
            <person name="Johnson M."/>
            <person name="Bhonagiri V."/>
            <person name="Nash W.E."/>
            <person name="Mardis E.R."/>
            <person name="Wilson R.K."/>
        </authorList>
    </citation>
    <scope>NUCLEOTIDE SEQUENCE [LARGE SCALE GENOMIC DNA]</scope>
    <source>
        <strain evidence="1 2">ATCC 33806</strain>
    </source>
</reference>
<protein>
    <submittedName>
        <fullName evidence="1">Uncharacterized protein</fullName>
    </submittedName>
</protein>
<dbReference type="AlphaFoldDB" id="C0E7Q4"/>
<evidence type="ECO:0000313" key="1">
    <source>
        <dbReference type="EMBL" id="EEG25429.1"/>
    </source>
</evidence>
<dbReference type="HOGENOM" id="CLU_2632149_0_0_11"/>
<evidence type="ECO:0000313" key="2">
    <source>
        <dbReference type="Proteomes" id="UP000006247"/>
    </source>
</evidence>
<dbReference type="Proteomes" id="UP000006247">
    <property type="component" value="Unassembled WGS sequence"/>
</dbReference>
<gene>
    <name evidence="1" type="ORF">CORMATOL_03045</name>
</gene>
<comment type="caution">
    <text evidence="1">The sequence shown here is derived from an EMBL/GenBank/DDBJ whole genome shotgun (WGS) entry which is preliminary data.</text>
</comment>
<dbReference type="EMBL" id="ACEB01000053">
    <property type="protein sequence ID" value="EEG25429.1"/>
    <property type="molecule type" value="Genomic_DNA"/>
</dbReference>
<proteinExistence type="predicted"/>
<accession>C0E7Q4</accession>
<name>C0E7Q4_9CORY</name>
<organism evidence="1 2">
    <name type="scientific">Corynebacterium matruchotii ATCC 33806</name>
    <dbReference type="NCBI Taxonomy" id="566549"/>
    <lineage>
        <taxon>Bacteria</taxon>
        <taxon>Bacillati</taxon>
        <taxon>Actinomycetota</taxon>
        <taxon>Actinomycetes</taxon>
        <taxon>Mycobacteriales</taxon>
        <taxon>Corynebacteriaceae</taxon>
        <taxon>Corynebacterium</taxon>
    </lineage>
</organism>